<accession>A0A9P8WG97</accession>
<sequence length="257" mass="27684">MASPHHSERRLVGVSTKMYFSASRTSQYVDQLLQLLPSSESSQLDDIDVFIIPDHVTLVSTIDKVKGAKIWCGAQDTFHEDTGAYTGEVSPAVLAEVGCKLVEVGHAERRRLFGETDEITAKKAAATARNGMVPLVCIGEKTRSETSISAVDECRGQVESVLSAVPDEADVILAYEPVWAIGAAQPAAVDYVVAVTVAIRQLDCIQRRKGSTRILYGGSAGPGLFEKLKDGVDGLFLGRFAHDPAQFYKTIQEVASA</sequence>
<evidence type="ECO:0000256" key="3">
    <source>
        <dbReference type="ARBA" id="ARBA00023235"/>
    </source>
</evidence>
<dbReference type="InterPro" id="IPR035990">
    <property type="entry name" value="TIM_sf"/>
</dbReference>
<comment type="subunit">
    <text evidence="2">Homodimer.</text>
</comment>
<reference evidence="5 6" key="1">
    <citation type="journal article" date="2021" name="Nat. Commun.">
        <title>Genetic determinants of endophytism in the Arabidopsis root mycobiome.</title>
        <authorList>
            <person name="Mesny F."/>
            <person name="Miyauchi S."/>
            <person name="Thiergart T."/>
            <person name="Pickel B."/>
            <person name="Atanasova L."/>
            <person name="Karlsson M."/>
            <person name="Huettel B."/>
            <person name="Barry K.W."/>
            <person name="Haridas S."/>
            <person name="Chen C."/>
            <person name="Bauer D."/>
            <person name="Andreopoulos W."/>
            <person name="Pangilinan J."/>
            <person name="LaButti K."/>
            <person name="Riley R."/>
            <person name="Lipzen A."/>
            <person name="Clum A."/>
            <person name="Drula E."/>
            <person name="Henrissat B."/>
            <person name="Kohler A."/>
            <person name="Grigoriev I.V."/>
            <person name="Martin F.M."/>
            <person name="Hacquard S."/>
        </authorList>
    </citation>
    <scope>NUCLEOTIDE SEQUENCE [LARGE SCALE GENOMIC DNA]</scope>
    <source>
        <strain evidence="5 6">MPI-CAGE-CH-0241</strain>
    </source>
</reference>
<keyword evidence="4" id="KW-0324">Glycolysis</keyword>
<name>A0A9P8WG97_9HYPO</name>
<dbReference type="OrthoDB" id="6715177at2759"/>
<evidence type="ECO:0000256" key="1">
    <source>
        <dbReference type="ARBA" id="ARBA00007422"/>
    </source>
</evidence>
<dbReference type="Gene3D" id="3.20.20.70">
    <property type="entry name" value="Aldolase class I"/>
    <property type="match status" value="1"/>
</dbReference>
<dbReference type="PANTHER" id="PTHR21139">
    <property type="entry name" value="TRIOSEPHOSPHATE ISOMERASE"/>
    <property type="match status" value="1"/>
</dbReference>
<evidence type="ECO:0000313" key="5">
    <source>
        <dbReference type="EMBL" id="KAH6895925.1"/>
    </source>
</evidence>
<dbReference type="GO" id="GO:0006096">
    <property type="term" value="P:glycolytic process"/>
    <property type="evidence" value="ECO:0007669"/>
    <property type="project" value="UniProtKB-KW"/>
</dbReference>
<comment type="pathway">
    <text evidence="4">Carbohydrate degradation; glycolysis; D-glyceraldehyde 3-phosphate from glycerone phosphate: step 1/1.</text>
</comment>
<comment type="similarity">
    <text evidence="1 4">Belongs to the triosephosphate isomerase family.</text>
</comment>
<proteinExistence type="inferred from homology"/>
<dbReference type="InterPro" id="IPR000652">
    <property type="entry name" value="Triosephosphate_isomerase"/>
</dbReference>
<dbReference type="GO" id="GO:0006094">
    <property type="term" value="P:gluconeogenesis"/>
    <property type="evidence" value="ECO:0007669"/>
    <property type="project" value="UniProtKB-KW"/>
</dbReference>
<organism evidence="5 6">
    <name type="scientific">Thelonectria olida</name>
    <dbReference type="NCBI Taxonomy" id="1576542"/>
    <lineage>
        <taxon>Eukaryota</taxon>
        <taxon>Fungi</taxon>
        <taxon>Dikarya</taxon>
        <taxon>Ascomycota</taxon>
        <taxon>Pezizomycotina</taxon>
        <taxon>Sordariomycetes</taxon>
        <taxon>Hypocreomycetidae</taxon>
        <taxon>Hypocreales</taxon>
        <taxon>Nectriaceae</taxon>
        <taxon>Thelonectria</taxon>
    </lineage>
</organism>
<dbReference type="CDD" id="cd00311">
    <property type="entry name" value="TIM"/>
    <property type="match status" value="1"/>
</dbReference>
<dbReference type="PROSITE" id="PS51440">
    <property type="entry name" value="TIM_2"/>
    <property type="match status" value="1"/>
</dbReference>
<gene>
    <name evidence="5" type="ORF">B0T10DRAFT_479163</name>
</gene>
<dbReference type="GO" id="GO:0019563">
    <property type="term" value="P:glycerol catabolic process"/>
    <property type="evidence" value="ECO:0007669"/>
    <property type="project" value="TreeGrafter"/>
</dbReference>
<dbReference type="PANTHER" id="PTHR21139:SF2">
    <property type="entry name" value="TRIOSEPHOSPHATE ISOMERASE"/>
    <property type="match status" value="1"/>
</dbReference>
<keyword evidence="4" id="KW-0312">Gluconeogenesis</keyword>
<comment type="caution">
    <text evidence="5">The sequence shown here is derived from an EMBL/GenBank/DDBJ whole genome shotgun (WGS) entry which is preliminary data.</text>
</comment>
<dbReference type="GO" id="GO:0004807">
    <property type="term" value="F:triose-phosphate isomerase activity"/>
    <property type="evidence" value="ECO:0007669"/>
    <property type="project" value="UniProtKB-EC"/>
</dbReference>
<dbReference type="GO" id="GO:0005829">
    <property type="term" value="C:cytosol"/>
    <property type="evidence" value="ECO:0007669"/>
    <property type="project" value="TreeGrafter"/>
</dbReference>
<comment type="catalytic activity">
    <reaction evidence="4">
        <text>D-glyceraldehyde 3-phosphate = dihydroxyacetone phosphate</text>
        <dbReference type="Rhea" id="RHEA:18585"/>
        <dbReference type="ChEBI" id="CHEBI:57642"/>
        <dbReference type="ChEBI" id="CHEBI:59776"/>
        <dbReference type="EC" id="5.3.1.1"/>
    </reaction>
</comment>
<keyword evidence="6" id="KW-1185">Reference proteome</keyword>
<comment type="pathway">
    <text evidence="4">Carbohydrate biosynthesis; gluconeogenesis.</text>
</comment>
<dbReference type="SUPFAM" id="SSF51351">
    <property type="entry name" value="Triosephosphate isomerase (TIM)"/>
    <property type="match status" value="1"/>
</dbReference>
<evidence type="ECO:0000256" key="2">
    <source>
        <dbReference type="ARBA" id="ARBA00011738"/>
    </source>
</evidence>
<protein>
    <recommendedName>
        <fullName evidence="4">Triosephosphate isomerase</fullName>
        <ecNumber evidence="4">5.3.1.1</ecNumber>
    </recommendedName>
</protein>
<dbReference type="AlphaFoldDB" id="A0A9P8WG97"/>
<evidence type="ECO:0000256" key="4">
    <source>
        <dbReference type="RuleBase" id="RU363013"/>
    </source>
</evidence>
<dbReference type="GO" id="GO:0046166">
    <property type="term" value="P:glyceraldehyde-3-phosphate biosynthetic process"/>
    <property type="evidence" value="ECO:0007669"/>
    <property type="project" value="TreeGrafter"/>
</dbReference>
<keyword evidence="3 4" id="KW-0413">Isomerase</keyword>
<dbReference type="EMBL" id="JAGPYM010000004">
    <property type="protein sequence ID" value="KAH6895925.1"/>
    <property type="molecule type" value="Genomic_DNA"/>
</dbReference>
<dbReference type="Pfam" id="PF00121">
    <property type="entry name" value="TIM"/>
    <property type="match status" value="1"/>
</dbReference>
<dbReference type="InterPro" id="IPR013785">
    <property type="entry name" value="Aldolase_TIM"/>
</dbReference>
<evidence type="ECO:0000313" key="6">
    <source>
        <dbReference type="Proteomes" id="UP000777438"/>
    </source>
</evidence>
<dbReference type="EC" id="5.3.1.1" evidence="4"/>
<dbReference type="Proteomes" id="UP000777438">
    <property type="component" value="Unassembled WGS sequence"/>
</dbReference>